<sequence>MVYSNVREMGWRVRYVMLGYGLVVLSVMKEKGEVWEVLGGGGEGWYSMGVTEVWNMTIYVGMVVGLISVIPQVWVQLYVYVGKGMTGEERRDWKKVSMGGVGMVYGGAWVGWEYVIPRIKEFMERFGEDGRGIENVPMLGKQVEWMVKVELGVVLCMQIPVWVWVMRRRGWIRGNWGRGRRGVTMLLLVIGALGTPPEVTSQCMVYMPCAFLYEWVVWEGIRRKYRDKLIGISR</sequence>
<proteinExistence type="inferred from homology"/>
<keyword evidence="3 6" id="KW-0812">Transmembrane</keyword>
<dbReference type="AlphaFoldDB" id="A0A7S6U9Q6"/>
<keyword evidence="5 6" id="KW-0472">Membrane</keyword>
<evidence type="ECO:0000256" key="6">
    <source>
        <dbReference type="SAM" id="Phobius"/>
    </source>
</evidence>
<dbReference type="PANTHER" id="PTHR30371">
    <property type="entry name" value="SEC-INDEPENDENT PROTEIN TRANSLOCASE PROTEIN TATC"/>
    <property type="match status" value="1"/>
</dbReference>
<evidence type="ECO:0000256" key="5">
    <source>
        <dbReference type="ARBA" id="ARBA00023136"/>
    </source>
</evidence>
<dbReference type="GO" id="GO:0009977">
    <property type="term" value="F:proton motive force dependent protein transmembrane transporter activity"/>
    <property type="evidence" value="ECO:0007669"/>
    <property type="project" value="TreeGrafter"/>
</dbReference>
<dbReference type="EMBL" id="MT267870">
    <property type="protein sequence ID" value="QOW07431.1"/>
    <property type="molecule type" value="Genomic_DNA"/>
</dbReference>
<keyword evidence="4 6" id="KW-1133">Transmembrane helix</keyword>
<feature type="transmembrane region" description="Helical" evidence="6">
    <location>
        <begin position="145"/>
        <end position="165"/>
    </location>
</feature>
<dbReference type="GO" id="GO:0033281">
    <property type="term" value="C:TAT protein transport complex"/>
    <property type="evidence" value="ECO:0007669"/>
    <property type="project" value="TreeGrafter"/>
</dbReference>
<evidence type="ECO:0000256" key="3">
    <source>
        <dbReference type="ARBA" id="ARBA00022692"/>
    </source>
</evidence>
<reference evidence="7" key="1">
    <citation type="journal article" date="2020" name="bioRxiv">
        <title>First genome of Labyrinthula, an opportunistic seagrass pathogen, reveals novel insight into marine protist phylogeny, ecology and CAZyme cell-wall degradation.</title>
        <authorList>
            <person name="Tan M.H."/>
            <person name="Loke S."/>
            <person name="Croft L.J."/>
            <person name="Gleason F.H."/>
            <person name="Lange L."/>
            <person name="Pilgaard B."/>
            <person name="Trevathan-Tackett S.M."/>
        </authorList>
    </citation>
    <scope>NUCLEOTIDE SEQUENCE</scope>
    <source>
        <strain evidence="7">SR_Ha_C</strain>
    </source>
</reference>
<dbReference type="GO" id="GO:0043953">
    <property type="term" value="P:protein transport by the Tat complex"/>
    <property type="evidence" value="ECO:0007669"/>
    <property type="project" value="TreeGrafter"/>
</dbReference>
<gene>
    <name evidence="7" type="primary">tatC</name>
</gene>
<feature type="transmembrane region" description="Helical" evidence="6">
    <location>
        <begin position="12"/>
        <end position="28"/>
    </location>
</feature>
<geneLocation type="mitochondrion" evidence="7"/>
<evidence type="ECO:0000256" key="1">
    <source>
        <dbReference type="ARBA" id="ARBA00004141"/>
    </source>
</evidence>
<protein>
    <submittedName>
        <fullName evidence="7">Sec-independent protein translocase component TatC</fullName>
    </submittedName>
</protein>
<dbReference type="InterPro" id="IPR002033">
    <property type="entry name" value="TatC"/>
</dbReference>
<evidence type="ECO:0000313" key="7">
    <source>
        <dbReference type="EMBL" id="QOW07431.1"/>
    </source>
</evidence>
<dbReference type="PANTHER" id="PTHR30371:SF0">
    <property type="entry name" value="SEC-INDEPENDENT PROTEIN TRANSLOCASE PROTEIN TATC, CHLOROPLASTIC-RELATED"/>
    <property type="match status" value="1"/>
</dbReference>
<organism evidence="7">
    <name type="scientific">Labyrinthula sp</name>
    <dbReference type="NCBI Taxonomy" id="1678526"/>
    <lineage>
        <taxon>Eukaryota</taxon>
        <taxon>Sar</taxon>
        <taxon>Stramenopiles</taxon>
        <taxon>Bigyra</taxon>
        <taxon>Labyrinthulomycetes</taxon>
        <taxon>Labyrinthulida</taxon>
        <taxon>Labyrinthulaceae</taxon>
        <taxon>Labyrinthula</taxon>
    </lineage>
</organism>
<dbReference type="GO" id="GO:0065002">
    <property type="term" value="P:intracellular protein transmembrane transport"/>
    <property type="evidence" value="ECO:0007669"/>
    <property type="project" value="TreeGrafter"/>
</dbReference>
<comment type="similarity">
    <text evidence="2">Belongs to the TatC family.</text>
</comment>
<feature type="transmembrane region" description="Helical" evidence="6">
    <location>
        <begin position="58"/>
        <end position="81"/>
    </location>
</feature>
<dbReference type="Pfam" id="PF00902">
    <property type="entry name" value="TatC"/>
    <property type="match status" value="1"/>
</dbReference>
<evidence type="ECO:0000256" key="4">
    <source>
        <dbReference type="ARBA" id="ARBA00022989"/>
    </source>
</evidence>
<accession>A0A7S6U9Q6</accession>
<keyword evidence="7" id="KW-0496">Mitochondrion</keyword>
<feature type="transmembrane region" description="Helical" evidence="6">
    <location>
        <begin position="93"/>
        <end position="112"/>
    </location>
</feature>
<comment type="subcellular location">
    <subcellularLocation>
        <location evidence="1">Membrane</location>
        <topology evidence="1">Multi-pass membrane protein</topology>
    </subcellularLocation>
</comment>
<evidence type="ECO:0000256" key="2">
    <source>
        <dbReference type="ARBA" id="ARBA00008882"/>
    </source>
</evidence>
<name>A0A7S6U9Q6_9STRA</name>